<keyword evidence="1" id="KW-0732">Signal</keyword>
<dbReference type="AlphaFoldDB" id="A0A318SNC6"/>
<feature type="chain" id="PRO_5016257717" description="PXPV repeat-containing protein" evidence="1">
    <location>
        <begin position="26"/>
        <end position="71"/>
    </location>
</feature>
<evidence type="ECO:0000313" key="3">
    <source>
        <dbReference type="Proteomes" id="UP000247540"/>
    </source>
</evidence>
<dbReference type="RefSeq" id="WP_110464982.1">
    <property type="nucleotide sequence ID" value="NZ_JAMOFZ010000005.1"/>
</dbReference>
<dbReference type="PROSITE" id="PS51257">
    <property type="entry name" value="PROKAR_LIPOPROTEIN"/>
    <property type="match status" value="1"/>
</dbReference>
<sequence>MKTLRLARVFLLAAAAGVLSGCVLAPVAPVGYYGGPAYYQPAPVVVTPGIGIWGGSGYRGGGYGYGRGRWR</sequence>
<evidence type="ECO:0008006" key="4">
    <source>
        <dbReference type="Google" id="ProtNLM"/>
    </source>
</evidence>
<name>A0A318SNC6_9BURK</name>
<evidence type="ECO:0000256" key="1">
    <source>
        <dbReference type="SAM" id="SignalP"/>
    </source>
</evidence>
<protein>
    <recommendedName>
        <fullName evidence="4">PXPV repeat-containing protein</fullName>
    </recommendedName>
</protein>
<proteinExistence type="predicted"/>
<feature type="signal peptide" evidence="1">
    <location>
        <begin position="1"/>
        <end position="25"/>
    </location>
</feature>
<keyword evidence="3" id="KW-1185">Reference proteome</keyword>
<reference evidence="2 3" key="1">
    <citation type="submission" date="2018-06" db="EMBL/GenBank/DDBJ databases">
        <title>Genomic Encyclopedia of Type Strains, Phase III (KMG-III): the genomes of soil and plant-associated and newly described type strains.</title>
        <authorList>
            <person name="Whitman W."/>
        </authorList>
    </citation>
    <scope>NUCLEOTIDE SEQUENCE [LARGE SCALE GENOMIC DNA]</scope>
    <source>
        <strain evidence="2 3">CECT 7646</strain>
    </source>
</reference>
<evidence type="ECO:0000313" key="2">
    <source>
        <dbReference type="EMBL" id="PYE78699.1"/>
    </source>
</evidence>
<comment type="caution">
    <text evidence="2">The sequence shown here is derived from an EMBL/GenBank/DDBJ whole genome shotgun (WGS) entry which is preliminary data.</text>
</comment>
<accession>A0A318SNC6</accession>
<gene>
    <name evidence="2" type="ORF">DFQ15_10558</name>
</gene>
<dbReference type="EMBL" id="QJTC01000005">
    <property type="protein sequence ID" value="PYE78699.1"/>
    <property type="molecule type" value="Genomic_DNA"/>
</dbReference>
<dbReference type="Proteomes" id="UP000247540">
    <property type="component" value="Unassembled WGS sequence"/>
</dbReference>
<organism evidence="2 3">
    <name type="scientific">Xylophilus ampelinus</name>
    <dbReference type="NCBI Taxonomy" id="54067"/>
    <lineage>
        <taxon>Bacteria</taxon>
        <taxon>Pseudomonadati</taxon>
        <taxon>Pseudomonadota</taxon>
        <taxon>Betaproteobacteria</taxon>
        <taxon>Burkholderiales</taxon>
        <taxon>Xylophilus</taxon>
    </lineage>
</organism>